<feature type="domain" description="SH3b" evidence="6">
    <location>
        <begin position="1127"/>
        <end position="1199"/>
    </location>
</feature>
<dbReference type="EMBL" id="QVFD01000005">
    <property type="protein sequence ID" value="RGC47947.1"/>
    <property type="molecule type" value="Genomic_DNA"/>
</dbReference>
<protein>
    <recommendedName>
        <fullName evidence="6">SH3b domain-containing protein</fullName>
    </recommendedName>
</protein>
<evidence type="ECO:0000256" key="4">
    <source>
        <dbReference type="ARBA" id="ARBA00022737"/>
    </source>
</evidence>
<feature type="region of interest" description="Disordered" evidence="5">
    <location>
        <begin position="115"/>
        <end position="139"/>
    </location>
</feature>
<evidence type="ECO:0000256" key="3">
    <source>
        <dbReference type="ARBA" id="ARBA00022729"/>
    </source>
</evidence>
<gene>
    <name evidence="7" type="ORF">DW747_07215</name>
</gene>
<dbReference type="GO" id="GO:0005576">
    <property type="term" value="C:extracellular region"/>
    <property type="evidence" value="ECO:0007669"/>
    <property type="project" value="UniProtKB-SubCell"/>
</dbReference>
<comment type="subcellular location">
    <subcellularLocation>
        <location evidence="1">Secreted</location>
    </subcellularLocation>
</comment>
<dbReference type="NCBIfam" id="TIGR01643">
    <property type="entry name" value="YD_repeat_2x"/>
    <property type="match status" value="3"/>
</dbReference>
<dbReference type="InterPro" id="IPR008979">
    <property type="entry name" value="Galactose-bd-like_sf"/>
</dbReference>
<evidence type="ECO:0000259" key="6">
    <source>
        <dbReference type="PROSITE" id="PS51781"/>
    </source>
</evidence>
<reference evidence="7 8" key="1">
    <citation type="submission" date="2018-08" db="EMBL/GenBank/DDBJ databases">
        <title>A genome reference for cultivated species of the human gut microbiota.</title>
        <authorList>
            <person name="Zou Y."/>
            <person name="Xue W."/>
            <person name="Luo G."/>
        </authorList>
    </citation>
    <scope>NUCLEOTIDE SEQUENCE [LARGE SCALE GENOMIC DNA]</scope>
    <source>
        <strain evidence="7 8">AM28-39</strain>
    </source>
</reference>
<evidence type="ECO:0000256" key="1">
    <source>
        <dbReference type="ARBA" id="ARBA00004613"/>
    </source>
</evidence>
<dbReference type="PANTHER" id="PTHR32305">
    <property type="match status" value="1"/>
</dbReference>
<evidence type="ECO:0000313" key="8">
    <source>
        <dbReference type="Proteomes" id="UP000261231"/>
    </source>
</evidence>
<keyword evidence="3" id="KW-0732">Signal</keyword>
<dbReference type="PANTHER" id="PTHR32305:SF15">
    <property type="entry name" value="PROTEIN RHSA-RELATED"/>
    <property type="match status" value="1"/>
</dbReference>
<organism evidence="7 8">
    <name type="scientific">Coprococcus catus</name>
    <dbReference type="NCBI Taxonomy" id="116085"/>
    <lineage>
        <taxon>Bacteria</taxon>
        <taxon>Bacillati</taxon>
        <taxon>Bacillota</taxon>
        <taxon>Clostridia</taxon>
        <taxon>Lachnospirales</taxon>
        <taxon>Lachnospiraceae</taxon>
        <taxon>Coprococcus</taxon>
    </lineage>
</organism>
<dbReference type="NCBIfam" id="TIGR03696">
    <property type="entry name" value="Rhs_assc_core"/>
    <property type="match status" value="1"/>
</dbReference>
<evidence type="ECO:0000256" key="2">
    <source>
        <dbReference type="ARBA" id="ARBA00022525"/>
    </source>
</evidence>
<evidence type="ECO:0000256" key="5">
    <source>
        <dbReference type="SAM" id="MobiDB-lite"/>
    </source>
</evidence>
<dbReference type="InterPro" id="IPR056823">
    <property type="entry name" value="TEN-like_YD-shell"/>
</dbReference>
<comment type="caution">
    <text evidence="7">The sequence shown here is derived from an EMBL/GenBank/DDBJ whole genome shotgun (WGS) entry which is preliminary data.</text>
</comment>
<dbReference type="SMART" id="SM00287">
    <property type="entry name" value="SH3b"/>
    <property type="match status" value="3"/>
</dbReference>
<dbReference type="Pfam" id="PF25023">
    <property type="entry name" value="TEN_YD-shell"/>
    <property type="match status" value="1"/>
</dbReference>
<dbReference type="PROSITE" id="PS51781">
    <property type="entry name" value="SH3B"/>
    <property type="match status" value="1"/>
</dbReference>
<keyword evidence="4" id="KW-0677">Repeat</keyword>
<dbReference type="Pfam" id="PF24517">
    <property type="entry name" value="CBM96"/>
    <property type="match status" value="1"/>
</dbReference>
<name>A0A3E2XME9_9FIRM</name>
<dbReference type="InterPro" id="IPR031325">
    <property type="entry name" value="RHS_repeat"/>
</dbReference>
<evidence type="ECO:0000313" key="7">
    <source>
        <dbReference type="EMBL" id="RGC47947.1"/>
    </source>
</evidence>
<dbReference type="InterPro" id="IPR006530">
    <property type="entry name" value="YD"/>
</dbReference>
<dbReference type="Proteomes" id="UP000261231">
    <property type="component" value="Unassembled WGS sequence"/>
</dbReference>
<feature type="compositionally biased region" description="Polar residues" evidence="5">
    <location>
        <begin position="124"/>
        <end position="135"/>
    </location>
</feature>
<dbReference type="InterPro" id="IPR003646">
    <property type="entry name" value="SH3-like_bac-type"/>
</dbReference>
<proteinExistence type="predicted"/>
<sequence length="2241" mass="246051">MSKELMNTTEMKEVISKRTACMKVFEHADHRFTAAIYGTPVHYMKDGRWEEIDNRLEAAADKVPADADDMKNISGAFKVRLSNKVKKKQMVSLGEGSRKLTWGFVDANAVKRQILKETEEEQQPDSAGTEGNASGSEKDPTAAYAVRHLKSRILYPEAFHGVDIRYTIGPESLKEDLVLKQSDAVHAFTWRYAPGGLKARQEGADIVFEDAGGREAYRLSAPYMTDAAGEVSHGLTLTLTDDGGEKNKEAYVRLEADAGWLAAEERAYPVVIDPVVTTDVARDKIQDCHVSSFYNTDNFYNSHILKTGRVDGSVLRSYLKFTLPQLNKASEMVTSAWYVAIRRPGGSDQRRIDIHRVTKDWNSKTVTWDNKPSYDPKVADYIAFSGSGLTRLVFDITGVVKDWYADGKNYGLMMKEHGEEEGTYNEYISSDDNLDDNAATRPQIMIQYVSCEGLEDFWTYHQHDIGRAGTGYVNDYNGSQILVHPTYALSGSRAPISLSHVFNSSEQGADIGYGKGFRLNYHQTMTAKKIGSTDYYCQTDGDGTRRYFAKDTTDSKWKDELDQTRILTLDSSNRYTVTDKDGGKQHFLNGLLVKEEDASGNTLSILHNASKIVKLTDGSGREVNLAYGSDGHLSKLTDAAGRVTAFGYTNGFLTSITDPDGAVSRFTYDTAAGKGMMLTAADPYGYKVQYSYGSRAPYRVSKVTEYAGSTEGQSLTLAYGHNRTSFTDSKGRKEVYLFDNAGRTVSVRNDAGYGAAWQYLDTAKNKNKLSAATDLRYVSPQYLRGVTGGMAGWTRYSNADHVVVEDSAAGEAYIGTKCIRIRSTAASGDGAAFQNLTVKAGKKYVFSVYVRASVSELAAKGRIWLQIEDTAKNLAVVADSAGITAGTEGFKRLSVSFTAPDNGTGNGTSSLRILARTRNFKGTAWFDGLQMEEGEAAGRLNLVSNNCFQNGMTDHTALQFAGGDGVLKTGAAAQVPTVLKGTVNEDKVNIRAAAGTAYQALVMAPKGTSATIHGADYDSDGSIWYAIRAKISNKIYDGYMKGTYLNLSISGAVVTVRGVVAADNLNLRAGAGTGYSAKTMMAAGTTVGIKGAAKDSSGTKWYRLAFTKNGTQYDGYASADYVAVMRPSTSHAAPSGTLNVRTEPNTSCSVAVQIGSSDKVNIVSHAGLKNGDLWYGVKLTKGGKAYTGYVLSDLVTVSSTDVPAEIRMGQQEKVPGGNGPTGDSVLKITGDEKNNKRCYQPLAISGKKGDCFMACGWGYADSVSLKEKFFESDPHAGNSLNSRKNRHFGLHINFISSDANDRNDIHYAEFGADCSEWQFMNTAFVAKHDYVRVDIGFCYGNNSNQAYFTGLGLYKEEYGTSFAYDDKGNVVKVTDQAKKNSSFEYDTADNLKKLMDPKGNAFKYDYDKKHRVTGAASAAGMKYTFVYDDYGNPVTARTVDPSAETDAKKAMTSKAVYTTGTAEGQYMASQTSPEGVTTAYAWDVTKGLLKNVSVSGHQADYSYDTMDRLTKVAGKAAVNGTETDVQVQYTYDRDRLTKITHNGFDYTFAYDGFGNRKSVSIAGKAAVSHDYEAKNGNLLKSTYANGWEVAYTYDNLDRVTEVKASKDGTSYTIGRYIYDKLGRVARFIDGQVSGKSCTYGYDLTDRLCEAVFDDGTAYRYTYDANDCLIKEVQTTPDGVRTVTRGYDADSRETSVACGSAKIEKTFDKLGRLSSIRRNGGKHTTAYTYETAADGGQTGRIKTVKNGSGTWEYAYDAWGNVSKATENGSADSHTYTYDAQGQLTREYDPDKKLYLGYQYDAGGNLTEVRSYPAGAEGGPEGTGTVLKTFAYDSTWKDQLASVTMEGKTRNFTYDVNGNLLSDGKYTYSWTKGSLLEKVTGDGLEAVYTYDASGIRTSKKVNGITTEYLTAGGSVLSEKKNGVWQHYLYDGSGQLMAIRYKGADYYYIRDGLMSITGLVDANGVAVVNYRYDSWGILTGITGSMAGTLGKDNPYRFKGYYYDEETGMYYLKSRYYQPEICRFISADSYDVLTQSPMALVDTNLYNYCDNNPVYREDENGQFWNIVIPALIGAAVGTFLTWAATSATGQEYRTKDYLSDFVAGFIINLIPIKNISRAFYVIYTTGKGIYDGEEPKSIAFNAAIAWTASSLNISERLNLPYKTNYDKVANNVIDVVENAGREFVGAITSRIFNSGPSKTKASKSVKNSFKRTLISNQIIRKGKKVYRKRVYYYRGRKEWRIERIH</sequence>
<accession>A0A3E2XME9</accession>
<dbReference type="Pfam" id="PF05593">
    <property type="entry name" value="RHS_repeat"/>
    <property type="match status" value="2"/>
</dbReference>
<dbReference type="Gene3D" id="2.30.30.40">
    <property type="entry name" value="SH3 Domains"/>
    <property type="match status" value="3"/>
</dbReference>
<dbReference type="OrthoDB" id="9815752at2"/>
<dbReference type="InterPro" id="IPR022385">
    <property type="entry name" value="Rhs_assc_core"/>
</dbReference>
<dbReference type="RefSeq" id="WP_117539728.1">
    <property type="nucleotide sequence ID" value="NZ_QVFD01000005.1"/>
</dbReference>
<dbReference type="InterPro" id="IPR055372">
    <property type="entry name" value="CBM96"/>
</dbReference>
<dbReference type="InterPro" id="IPR050708">
    <property type="entry name" value="T6SS_VgrG/RHS"/>
</dbReference>
<keyword evidence="8" id="KW-1185">Reference proteome</keyword>
<dbReference type="NCBIfam" id="NF033679">
    <property type="entry name" value="DNRLRE_dom"/>
    <property type="match status" value="1"/>
</dbReference>
<dbReference type="Gene3D" id="2.180.10.10">
    <property type="entry name" value="RHS repeat-associated core"/>
    <property type="match status" value="2"/>
</dbReference>
<dbReference type="Gene3D" id="2.60.120.260">
    <property type="entry name" value="Galactose-binding domain-like"/>
    <property type="match status" value="1"/>
</dbReference>
<dbReference type="Pfam" id="PF08239">
    <property type="entry name" value="SH3_3"/>
    <property type="match status" value="1"/>
</dbReference>
<keyword evidence="2" id="KW-0964">Secreted</keyword>
<dbReference type="SUPFAM" id="SSF49785">
    <property type="entry name" value="Galactose-binding domain-like"/>
    <property type="match status" value="1"/>
</dbReference>